<dbReference type="NCBIfam" id="NF006579">
    <property type="entry name" value="PRK09104.1"/>
    <property type="match status" value="1"/>
</dbReference>
<dbReference type="Gene3D" id="3.30.70.360">
    <property type="match status" value="1"/>
</dbReference>
<dbReference type="EMBL" id="FQUE01000001">
    <property type="protein sequence ID" value="SHE38718.1"/>
    <property type="molecule type" value="Genomic_DNA"/>
</dbReference>
<feature type="domain" description="Peptidase M20 dimerisation" evidence="4">
    <location>
        <begin position="205"/>
        <end position="360"/>
    </location>
</feature>
<dbReference type="GO" id="GO:0008233">
    <property type="term" value="F:peptidase activity"/>
    <property type="evidence" value="ECO:0007669"/>
    <property type="project" value="UniProtKB-KW"/>
</dbReference>
<dbReference type="PANTHER" id="PTHR43270:SF12">
    <property type="entry name" value="SUCCINYL-DIAMINOPIMELATE DESUCCINYLASE"/>
    <property type="match status" value="1"/>
</dbReference>
<organism evidence="5 6">
    <name type="scientific">Loktanella atrilutea</name>
    <dbReference type="NCBI Taxonomy" id="366533"/>
    <lineage>
        <taxon>Bacteria</taxon>
        <taxon>Pseudomonadati</taxon>
        <taxon>Pseudomonadota</taxon>
        <taxon>Alphaproteobacteria</taxon>
        <taxon>Rhodobacterales</taxon>
        <taxon>Roseobacteraceae</taxon>
        <taxon>Loktanella</taxon>
    </lineage>
</organism>
<dbReference type="GO" id="GO:0046872">
    <property type="term" value="F:metal ion binding"/>
    <property type="evidence" value="ECO:0007669"/>
    <property type="project" value="UniProtKB-KW"/>
</dbReference>
<dbReference type="RefSeq" id="WP_072855368.1">
    <property type="nucleotide sequence ID" value="NZ_FQUE01000001.1"/>
</dbReference>
<dbReference type="SUPFAM" id="SSF53187">
    <property type="entry name" value="Zn-dependent exopeptidases"/>
    <property type="match status" value="1"/>
</dbReference>
<keyword evidence="3" id="KW-0378">Hydrolase</keyword>
<dbReference type="STRING" id="366533.SAMN05444339_101233"/>
<dbReference type="PANTHER" id="PTHR43270">
    <property type="entry name" value="BETA-ALA-HIS DIPEPTIDASE"/>
    <property type="match status" value="1"/>
</dbReference>
<dbReference type="InterPro" id="IPR011650">
    <property type="entry name" value="Peptidase_M20_dimer"/>
</dbReference>
<dbReference type="Proteomes" id="UP000183987">
    <property type="component" value="Unassembled WGS sequence"/>
</dbReference>
<dbReference type="GO" id="GO:0006508">
    <property type="term" value="P:proteolysis"/>
    <property type="evidence" value="ECO:0007669"/>
    <property type="project" value="UniProtKB-KW"/>
</dbReference>
<accession>A0A1M4T2W1</accession>
<dbReference type="OrthoDB" id="9761532at2"/>
<keyword evidence="2" id="KW-0479">Metal-binding</keyword>
<name>A0A1M4T2W1_LOKAT</name>
<evidence type="ECO:0000256" key="2">
    <source>
        <dbReference type="ARBA" id="ARBA00022723"/>
    </source>
</evidence>
<dbReference type="InterPro" id="IPR051458">
    <property type="entry name" value="Cyt/Met_Dipeptidase"/>
</dbReference>
<dbReference type="AlphaFoldDB" id="A0A1M4T2W1"/>
<gene>
    <name evidence="5" type="ORF">SAMN05444339_101233</name>
</gene>
<sequence length="464" mass="50429">MTDTVTDATLAPVLDRIDADLDASTDRLLNLLRIPSISTDRAYKADCDRAADWLVADLQSIGFDTQKHATTGHPMVVAHSGGDGPNILFYGHYDVQPVDPLNLWDRDPFDPQLEDTPKGRVIRGRGASDDKGQLMTFIEACRAWKAVHGTLPANITIFCEGEEESGSPSLIPFLKDNADILKADIALICDTGLYGDSTPAIITQLRGLLGEELTIHGPSKDLHSGMYGGIAMNPARVLAKVIASLHDDTGRITVPGFYDGVPELSNELAASWDDLKFDAEAFLGEVGLKLPAGEQGRRPLEMIWSRPTCEVNGMTAGYTGDGFKTVLPAEARAKISFRLVGTQDPHAIRESFRKMVRDMIPTDCRVEFHSHGASAAGQMATTHPAFAQARTALSDEWPNAAAYVGCGGSIPIAAYFKQYLDMDAMLIGFGKDDDQIHSPNEKYDLSSFHKGTRSWARILHAMTA</sequence>
<evidence type="ECO:0000259" key="4">
    <source>
        <dbReference type="Pfam" id="PF07687"/>
    </source>
</evidence>
<evidence type="ECO:0000313" key="6">
    <source>
        <dbReference type="Proteomes" id="UP000183987"/>
    </source>
</evidence>
<keyword evidence="6" id="KW-1185">Reference proteome</keyword>
<dbReference type="Gene3D" id="3.40.630.10">
    <property type="entry name" value="Zn peptidases"/>
    <property type="match status" value="1"/>
</dbReference>
<keyword evidence="1" id="KW-0645">Protease</keyword>
<evidence type="ECO:0000256" key="1">
    <source>
        <dbReference type="ARBA" id="ARBA00022670"/>
    </source>
</evidence>
<evidence type="ECO:0000256" key="3">
    <source>
        <dbReference type="ARBA" id="ARBA00022801"/>
    </source>
</evidence>
<dbReference type="InterPro" id="IPR002933">
    <property type="entry name" value="Peptidase_M20"/>
</dbReference>
<dbReference type="Pfam" id="PF01546">
    <property type="entry name" value="Peptidase_M20"/>
    <property type="match status" value="1"/>
</dbReference>
<proteinExistence type="predicted"/>
<protein>
    <submittedName>
        <fullName evidence="5">Acetylornithine deacetylase/Succinyl-diaminopimelate desuccinylase</fullName>
    </submittedName>
</protein>
<reference evidence="6" key="1">
    <citation type="submission" date="2016-11" db="EMBL/GenBank/DDBJ databases">
        <authorList>
            <person name="Varghese N."/>
            <person name="Submissions S."/>
        </authorList>
    </citation>
    <scope>NUCLEOTIDE SEQUENCE [LARGE SCALE GENOMIC DNA]</scope>
    <source>
        <strain evidence="6">DSM 29326</strain>
    </source>
</reference>
<evidence type="ECO:0000313" key="5">
    <source>
        <dbReference type="EMBL" id="SHE38718.1"/>
    </source>
</evidence>
<dbReference type="Pfam" id="PF07687">
    <property type="entry name" value="M20_dimer"/>
    <property type="match status" value="1"/>
</dbReference>